<organism evidence="1 2">
    <name type="scientific">Acetobacter fallax</name>
    <dbReference type="NCBI Taxonomy" id="1737473"/>
    <lineage>
        <taxon>Bacteria</taxon>
        <taxon>Pseudomonadati</taxon>
        <taxon>Pseudomonadota</taxon>
        <taxon>Alphaproteobacteria</taxon>
        <taxon>Acetobacterales</taxon>
        <taxon>Acetobacteraceae</taxon>
        <taxon>Acetobacter</taxon>
    </lineage>
</organism>
<dbReference type="Proteomes" id="UP000615326">
    <property type="component" value="Unassembled WGS sequence"/>
</dbReference>
<dbReference type="RefSeq" id="WP_173578823.1">
    <property type="nucleotide sequence ID" value="NZ_WOSW01000094.1"/>
</dbReference>
<reference evidence="1 2" key="1">
    <citation type="journal article" date="2020" name="Int. J. Syst. Evol. Microbiol.">
        <title>Novel acetic acid bacteria from cider fermentations: Acetobacter conturbans sp. nov. and Acetobacter fallax sp. nov.</title>
        <authorList>
            <person name="Sombolestani A.S."/>
            <person name="Cleenwerck I."/>
            <person name="Cnockaert M."/>
            <person name="Borremans W."/>
            <person name="Wieme A.D."/>
            <person name="De Vuyst L."/>
            <person name="Vandamme P."/>
        </authorList>
    </citation>
    <scope>NUCLEOTIDE SEQUENCE [LARGE SCALE GENOMIC DNA]</scope>
    <source>
        <strain evidence="1 2">LMG 1637</strain>
    </source>
</reference>
<accession>A0ABX0KE83</accession>
<sequence>MKDRTGRLFSGQMVEIAPDRAIHRQIMRVGLLTASCENGENCHDEDALLLHAYRSFFSHIRAL</sequence>
<gene>
    <name evidence="1" type="ORF">GOB84_18360</name>
</gene>
<dbReference type="EMBL" id="WOSW01000094">
    <property type="protein sequence ID" value="NHO34426.1"/>
    <property type="molecule type" value="Genomic_DNA"/>
</dbReference>
<protein>
    <submittedName>
        <fullName evidence="1">Uncharacterized protein</fullName>
    </submittedName>
</protein>
<comment type="caution">
    <text evidence="1">The sequence shown here is derived from an EMBL/GenBank/DDBJ whole genome shotgun (WGS) entry which is preliminary data.</text>
</comment>
<keyword evidence="2" id="KW-1185">Reference proteome</keyword>
<name>A0ABX0KE83_9PROT</name>
<evidence type="ECO:0000313" key="2">
    <source>
        <dbReference type="Proteomes" id="UP000615326"/>
    </source>
</evidence>
<evidence type="ECO:0000313" key="1">
    <source>
        <dbReference type="EMBL" id="NHO34426.1"/>
    </source>
</evidence>
<proteinExistence type="predicted"/>